<dbReference type="Pfam" id="PF00672">
    <property type="entry name" value="HAMP"/>
    <property type="match status" value="1"/>
</dbReference>
<dbReference type="Pfam" id="PF00015">
    <property type="entry name" value="MCPsignal"/>
    <property type="match status" value="1"/>
</dbReference>
<dbReference type="InterPro" id="IPR001610">
    <property type="entry name" value="PAC"/>
</dbReference>
<dbReference type="SMART" id="SM00086">
    <property type="entry name" value="PAC"/>
    <property type="match status" value="1"/>
</dbReference>
<evidence type="ECO:0000259" key="5">
    <source>
        <dbReference type="PROSITE" id="PS50111"/>
    </source>
</evidence>
<evidence type="ECO:0000256" key="3">
    <source>
        <dbReference type="PROSITE-ProRule" id="PRU00284"/>
    </source>
</evidence>
<evidence type="ECO:0000259" key="6">
    <source>
        <dbReference type="PROSITE" id="PS50112"/>
    </source>
</evidence>
<dbReference type="PROSITE" id="PS50112">
    <property type="entry name" value="PAS"/>
    <property type="match status" value="1"/>
</dbReference>
<dbReference type="Gene3D" id="1.10.287.950">
    <property type="entry name" value="Methyl-accepting chemotaxis protein"/>
    <property type="match status" value="1"/>
</dbReference>
<organism evidence="8 9">
    <name type="scientific">Yanghanlia caeni</name>
    <dbReference type="NCBI Taxonomy" id="3064283"/>
    <lineage>
        <taxon>Bacteria</taxon>
        <taxon>Pseudomonadati</taxon>
        <taxon>Pseudomonadota</taxon>
        <taxon>Betaproteobacteria</taxon>
        <taxon>Burkholderiales</taxon>
        <taxon>Alcaligenaceae</taxon>
        <taxon>Yanghanlia</taxon>
    </lineage>
</organism>
<dbReference type="Gene3D" id="3.30.450.20">
    <property type="entry name" value="PAS domain"/>
    <property type="match status" value="1"/>
</dbReference>
<gene>
    <name evidence="8" type="ORF">Q8947_08620</name>
</gene>
<dbReference type="PROSITE" id="PS50111">
    <property type="entry name" value="CHEMOTAXIS_TRANSDUC_2"/>
    <property type="match status" value="1"/>
</dbReference>
<dbReference type="CDD" id="cd11386">
    <property type="entry name" value="MCP_signal"/>
    <property type="match status" value="1"/>
</dbReference>
<dbReference type="SMART" id="SM00091">
    <property type="entry name" value="PAS"/>
    <property type="match status" value="1"/>
</dbReference>
<reference evidence="8 9" key="1">
    <citation type="submission" date="2023-08" db="EMBL/GenBank/DDBJ databases">
        <title>Alcaligenaceae gen. nov., a novel taxon isolated from the sludge of Yixing Pesticide Factory.</title>
        <authorList>
            <person name="Ruan L."/>
        </authorList>
    </citation>
    <scope>NUCLEOTIDE SEQUENCE [LARGE SCALE GENOMIC DNA]</scope>
    <source>
        <strain evidence="8 9">LG-2</strain>
    </source>
</reference>
<evidence type="ECO:0000256" key="2">
    <source>
        <dbReference type="ARBA" id="ARBA00029447"/>
    </source>
</evidence>
<keyword evidence="1" id="KW-0488">Methylation</keyword>
<evidence type="ECO:0000256" key="1">
    <source>
        <dbReference type="ARBA" id="ARBA00022481"/>
    </source>
</evidence>
<sequence length="567" mass="61881">MRKNLPVTNVETRVRADQYLISKTNTKGIITYANPAFIEISGYTHEELIGQPHNLIRHPDMPPEAFKDLWNTLHAGESWMGMVKNRRKDGGFYWVLANVTPIMEHGEVTGYASVRIRPSRAQIAQAEALYRRINEGTLSGYAISRGQLVPTGWRKLLKSLLTPLAPDLRARMLRMTLLSTSATLLATWFALTGGVPEDYRILIMATLAAAVTGTFAYGWSVFRRVIQPLQGVADIARQIAAGNLQVEIDTEQPGETGMLYFHIEMMRRSLIGIAHDVQASVRTTTLTAQTLDLDNRNLATRTEDQAAALQETAASVEQLTATVRQNADHAMLANQLSDNSMQIARRGGEVVNAVVHSMGRIHESSKQIGDIVALIESIAFQTNILALNAAVEAARAGESGRGFAVVAAEVRNLAQKSGQAAKEIKQLIEESVARMQDGATEAERAGHTMQEIVEAVTKVTDLIGEISIASSEQTVGLEQINQAMTHLESATHENAQFGLQLGENIRLLASEAVALSRAIEVLNTGTEIIPGGTRRQDTDAHEDEMLDYEDNAHLAAPGTTDNIALIQ</sequence>
<evidence type="ECO:0000313" key="8">
    <source>
        <dbReference type="EMBL" id="MDR4126043.1"/>
    </source>
</evidence>
<comment type="caution">
    <text evidence="8">The sequence shown here is derived from an EMBL/GenBank/DDBJ whole genome shotgun (WGS) entry which is preliminary data.</text>
</comment>
<dbReference type="EMBL" id="JAUZQE010000016">
    <property type="protein sequence ID" value="MDR4126043.1"/>
    <property type="molecule type" value="Genomic_DNA"/>
</dbReference>
<dbReference type="InterPro" id="IPR051310">
    <property type="entry name" value="MCP_chemotaxis"/>
</dbReference>
<dbReference type="InterPro" id="IPR003660">
    <property type="entry name" value="HAMP_dom"/>
</dbReference>
<dbReference type="SUPFAM" id="SSF55785">
    <property type="entry name" value="PYP-like sensor domain (PAS domain)"/>
    <property type="match status" value="1"/>
</dbReference>
<feature type="transmembrane region" description="Helical" evidence="4">
    <location>
        <begin position="175"/>
        <end position="195"/>
    </location>
</feature>
<evidence type="ECO:0000256" key="4">
    <source>
        <dbReference type="SAM" id="Phobius"/>
    </source>
</evidence>
<keyword evidence="3" id="KW-0807">Transducer</keyword>
<dbReference type="CDD" id="cd06225">
    <property type="entry name" value="HAMP"/>
    <property type="match status" value="1"/>
</dbReference>
<keyword evidence="4" id="KW-1133">Transmembrane helix</keyword>
<name>A0ABU1D6H8_9BURK</name>
<dbReference type="PANTHER" id="PTHR43531:SF14">
    <property type="entry name" value="METHYL-ACCEPTING CHEMOTAXIS PROTEIN I-RELATED"/>
    <property type="match status" value="1"/>
</dbReference>
<keyword evidence="4" id="KW-0472">Membrane</keyword>
<dbReference type="SUPFAM" id="SSF58104">
    <property type="entry name" value="Methyl-accepting chemotaxis protein (MCP) signaling domain"/>
    <property type="match status" value="1"/>
</dbReference>
<dbReference type="InterPro" id="IPR000014">
    <property type="entry name" value="PAS"/>
</dbReference>
<dbReference type="Pfam" id="PF08447">
    <property type="entry name" value="PAS_3"/>
    <property type="match status" value="1"/>
</dbReference>
<evidence type="ECO:0000313" key="9">
    <source>
        <dbReference type="Proteomes" id="UP001232156"/>
    </source>
</evidence>
<comment type="similarity">
    <text evidence="2">Belongs to the methyl-accepting chemotaxis (MCP) protein family.</text>
</comment>
<feature type="domain" description="HAMP" evidence="7">
    <location>
        <begin position="223"/>
        <end position="275"/>
    </location>
</feature>
<dbReference type="SMART" id="SM00283">
    <property type="entry name" value="MA"/>
    <property type="match status" value="1"/>
</dbReference>
<accession>A0ABU1D6H8</accession>
<dbReference type="PROSITE" id="PS50885">
    <property type="entry name" value="HAMP"/>
    <property type="match status" value="1"/>
</dbReference>
<keyword evidence="9" id="KW-1185">Reference proteome</keyword>
<dbReference type="InterPro" id="IPR004090">
    <property type="entry name" value="Chemotax_Me-accpt_rcpt"/>
</dbReference>
<dbReference type="PRINTS" id="PR00260">
    <property type="entry name" value="CHEMTRNSDUCR"/>
</dbReference>
<protein>
    <submittedName>
        <fullName evidence="8">Methyl-accepting chemotaxis protein</fullName>
    </submittedName>
</protein>
<dbReference type="InterPro" id="IPR004089">
    <property type="entry name" value="MCPsignal_dom"/>
</dbReference>
<feature type="transmembrane region" description="Helical" evidence="4">
    <location>
        <begin position="201"/>
        <end position="222"/>
    </location>
</feature>
<dbReference type="SMART" id="SM00304">
    <property type="entry name" value="HAMP"/>
    <property type="match status" value="1"/>
</dbReference>
<dbReference type="CDD" id="cd00130">
    <property type="entry name" value="PAS"/>
    <property type="match status" value="1"/>
</dbReference>
<feature type="domain" description="PAS" evidence="6">
    <location>
        <begin position="25"/>
        <end position="76"/>
    </location>
</feature>
<keyword evidence="4" id="KW-0812">Transmembrane</keyword>
<dbReference type="InterPro" id="IPR013655">
    <property type="entry name" value="PAS_fold_3"/>
</dbReference>
<proteinExistence type="inferred from homology"/>
<dbReference type="RefSeq" id="WP_347287039.1">
    <property type="nucleotide sequence ID" value="NZ_JAUZQE010000016.1"/>
</dbReference>
<evidence type="ECO:0000259" key="7">
    <source>
        <dbReference type="PROSITE" id="PS50885"/>
    </source>
</evidence>
<dbReference type="Proteomes" id="UP001232156">
    <property type="component" value="Unassembled WGS sequence"/>
</dbReference>
<dbReference type="PANTHER" id="PTHR43531">
    <property type="entry name" value="PROTEIN ICFG"/>
    <property type="match status" value="1"/>
</dbReference>
<feature type="domain" description="Methyl-accepting transducer" evidence="5">
    <location>
        <begin position="280"/>
        <end position="509"/>
    </location>
</feature>
<dbReference type="InterPro" id="IPR035965">
    <property type="entry name" value="PAS-like_dom_sf"/>
</dbReference>
<dbReference type="NCBIfam" id="TIGR00229">
    <property type="entry name" value="sensory_box"/>
    <property type="match status" value="1"/>
</dbReference>